<keyword evidence="8" id="KW-1185">Reference proteome</keyword>
<dbReference type="Proteomes" id="UP000016057">
    <property type="component" value="Unassembled WGS sequence"/>
</dbReference>
<evidence type="ECO:0000256" key="3">
    <source>
        <dbReference type="ARBA" id="ARBA00023204"/>
    </source>
</evidence>
<dbReference type="GO" id="GO:0140664">
    <property type="term" value="F:ATP-dependent DNA damage sensor activity"/>
    <property type="evidence" value="ECO:0007669"/>
    <property type="project" value="InterPro"/>
</dbReference>
<reference evidence="7 8" key="1">
    <citation type="journal article" date="2013" name="Genome Announc.">
        <title>Draft Genome Sequence of Catellicoccus marimammalium, a Novel Species Commonly Found in Gull Feces.</title>
        <authorList>
            <person name="Weigand M.R."/>
            <person name="Ryu H."/>
            <person name="Bozcek L."/>
            <person name="Konstantinidis K.T."/>
            <person name="Santo Domingo J.W."/>
        </authorList>
    </citation>
    <scope>NUCLEOTIDE SEQUENCE [LARGE SCALE GENOMIC DNA]</scope>
    <source>
        <strain evidence="7 8">M35/04/3</strain>
    </source>
</reference>
<dbReference type="GO" id="GO:0030983">
    <property type="term" value="F:mismatched DNA binding"/>
    <property type="evidence" value="ECO:0007669"/>
    <property type="project" value="InterPro"/>
</dbReference>
<dbReference type="Gene3D" id="3.30.1370.100">
    <property type="entry name" value="MutL, C-terminal domain, regulatory subdomain"/>
    <property type="match status" value="1"/>
</dbReference>
<dbReference type="InterPro" id="IPR020667">
    <property type="entry name" value="DNA_mismatch_repair_MutL"/>
</dbReference>
<dbReference type="SMART" id="SM00853">
    <property type="entry name" value="MutL_C"/>
    <property type="match status" value="1"/>
</dbReference>
<feature type="domain" description="MutL C-terminal dimerisation" evidence="5">
    <location>
        <begin position="433"/>
        <end position="574"/>
    </location>
</feature>
<dbReference type="InterPro" id="IPR002099">
    <property type="entry name" value="MutL/Mlh/PMS"/>
</dbReference>
<sequence>MAIQELTEQLCNQIAAGEVIERPSSVIKELVENAIDAKSTQIEVQFQQAGLAFMTVIDNGEGIPASEVELAFHRHATSKIKDETDLFRIKTLGFRGEALPSIASVAKVTLQSTERGATEGKEIVIEGGKVLEEKSAAARPGTKVTVENLFFNTPARLKHLKSERTEKSHILQLMHQFSFAHPEIQFRLVECFGDGKQKVLFRTAGNSKWDQIMGAIYGPAMMRQGFEIHAENYEFTMDCFLTLPSETRADKRNLVFVLNGRVVTNPALLRGVLAGYGKTLMIQRYPLGVLRIQTDPQLLDVNVHPTKKEVRFSKEERCAEFVEEEIARFLRQQEQIPTLSGEYRNQQAIQEAAKAIEEEWALPEDTHPKEERVEEAPVFSTPSWKEEILPLESDVEDDTEEVKEVHNESVKEAPVSSIKEKEEVVLSLPKMEYFGQLHGTYLFAQGEDGLYIIDQHAAQERIKYEYYRKAIVNWGQEKQQLMIPHMFTCSLAESYQLEERKEILASVGLSLEPFGEGKWILREIPQWMQKEEANFIDELIFSVINGKDWTVEKLREDTAIMMSCKGSIKANHALSEAEARLLIEQLNECEEPYHCPHGRPVMVHLRPYDIERLFKRIQD</sequence>
<dbReference type="eggNOG" id="COG0323">
    <property type="taxonomic scope" value="Bacteria"/>
</dbReference>
<dbReference type="FunFam" id="3.30.565.10:FF:000003">
    <property type="entry name" value="DNA mismatch repair endonuclease MutL"/>
    <property type="match status" value="1"/>
</dbReference>
<accession>K8ZN64</accession>
<dbReference type="InterPro" id="IPR038973">
    <property type="entry name" value="MutL/Mlh/Pms-like"/>
</dbReference>
<dbReference type="RefSeq" id="WP_009491635.1">
    <property type="nucleotide sequence ID" value="NZ_AMYT01000021.1"/>
</dbReference>
<dbReference type="HAMAP" id="MF_00149">
    <property type="entry name" value="DNA_mis_repair"/>
    <property type="match status" value="1"/>
</dbReference>
<keyword evidence="3 4" id="KW-0234">DNA repair</keyword>
<dbReference type="InterPro" id="IPR037198">
    <property type="entry name" value="MutL_C_sf"/>
</dbReference>
<dbReference type="InterPro" id="IPR013507">
    <property type="entry name" value="DNA_mismatch_S5_2-like"/>
</dbReference>
<organism evidence="7 8">
    <name type="scientific">Catellicoccus marimammalium M35/04/3</name>
    <dbReference type="NCBI Taxonomy" id="1234409"/>
    <lineage>
        <taxon>Bacteria</taxon>
        <taxon>Bacillati</taxon>
        <taxon>Bacillota</taxon>
        <taxon>Bacilli</taxon>
        <taxon>Lactobacillales</taxon>
        <taxon>Enterococcaceae</taxon>
        <taxon>Catellicoccus</taxon>
    </lineage>
</organism>
<keyword evidence="2 4" id="KW-0227">DNA damage</keyword>
<dbReference type="PANTHER" id="PTHR10073">
    <property type="entry name" value="DNA MISMATCH REPAIR PROTEIN MLH, PMS, MUTL"/>
    <property type="match status" value="1"/>
</dbReference>
<dbReference type="GO" id="GO:0006298">
    <property type="term" value="P:mismatch repair"/>
    <property type="evidence" value="ECO:0007669"/>
    <property type="project" value="UniProtKB-UniRule"/>
</dbReference>
<comment type="similarity">
    <text evidence="1 4">Belongs to the DNA mismatch repair MutL/HexB family.</text>
</comment>
<dbReference type="Pfam" id="PF13589">
    <property type="entry name" value="HATPase_c_3"/>
    <property type="match status" value="1"/>
</dbReference>
<dbReference type="STRING" id="1234409.C683_1022"/>
<dbReference type="InterPro" id="IPR042120">
    <property type="entry name" value="MutL_C_dimsub"/>
</dbReference>
<name>K8ZN64_9ENTE</name>
<dbReference type="Gene3D" id="3.30.565.10">
    <property type="entry name" value="Histidine kinase-like ATPase, C-terminal domain"/>
    <property type="match status" value="1"/>
</dbReference>
<dbReference type="InterPro" id="IPR042121">
    <property type="entry name" value="MutL_C_regsub"/>
</dbReference>
<dbReference type="Pfam" id="PF08676">
    <property type="entry name" value="MutL_C"/>
    <property type="match status" value="1"/>
</dbReference>
<dbReference type="OrthoDB" id="9763467at2"/>
<comment type="caution">
    <text evidence="7">The sequence shown here is derived from an EMBL/GenBank/DDBJ whole genome shotgun (WGS) entry which is preliminary data.</text>
</comment>
<dbReference type="Pfam" id="PF01119">
    <property type="entry name" value="DNA_mis_repair"/>
    <property type="match status" value="1"/>
</dbReference>
<dbReference type="AlphaFoldDB" id="K8ZN64"/>
<dbReference type="PANTHER" id="PTHR10073:SF12">
    <property type="entry name" value="DNA MISMATCH REPAIR PROTEIN MLH1"/>
    <property type="match status" value="1"/>
</dbReference>
<gene>
    <name evidence="4" type="primary">mutL</name>
    <name evidence="7" type="ORF">C683_1022</name>
</gene>
<evidence type="ECO:0000259" key="5">
    <source>
        <dbReference type="SMART" id="SM00853"/>
    </source>
</evidence>
<dbReference type="CDD" id="cd16926">
    <property type="entry name" value="HATPase_MutL-MLH-PMS-like"/>
    <property type="match status" value="1"/>
</dbReference>
<proteinExistence type="inferred from homology"/>
<dbReference type="NCBIfam" id="TIGR00585">
    <property type="entry name" value="mutl"/>
    <property type="match status" value="1"/>
</dbReference>
<evidence type="ECO:0000256" key="1">
    <source>
        <dbReference type="ARBA" id="ARBA00006082"/>
    </source>
</evidence>
<dbReference type="InterPro" id="IPR014790">
    <property type="entry name" value="MutL_C"/>
</dbReference>
<comment type="function">
    <text evidence="4">This protein is involved in the repair of mismatches in DNA. It is required for dam-dependent methyl-directed DNA mismatch repair. May act as a 'molecular matchmaker', a protein that promotes the formation of a stable complex between two or more DNA-binding proteins in an ATP-dependent manner without itself being part of a final effector complex.</text>
</comment>
<dbReference type="SMART" id="SM01340">
    <property type="entry name" value="DNA_mis_repair"/>
    <property type="match status" value="1"/>
</dbReference>
<evidence type="ECO:0000259" key="6">
    <source>
        <dbReference type="SMART" id="SM01340"/>
    </source>
</evidence>
<dbReference type="SUPFAM" id="SSF55874">
    <property type="entry name" value="ATPase domain of HSP90 chaperone/DNA topoisomerase II/histidine kinase"/>
    <property type="match status" value="1"/>
</dbReference>
<dbReference type="SUPFAM" id="SSF54211">
    <property type="entry name" value="Ribosomal protein S5 domain 2-like"/>
    <property type="match status" value="1"/>
</dbReference>
<dbReference type="GO" id="GO:0032300">
    <property type="term" value="C:mismatch repair complex"/>
    <property type="evidence" value="ECO:0007669"/>
    <property type="project" value="InterPro"/>
</dbReference>
<dbReference type="Gene3D" id="3.30.1540.20">
    <property type="entry name" value="MutL, C-terminal domain, dimerisation subdomain"/>
    <property type="match status" value="1"/>
</dbReference>
<dbReference type="PATRIC" id="fig|1234409.3.peg.973"/>
<dbReference type="PROSITE" id="PS00058">
    <property type="entry name" value="DNA_MISMATCH_REPAIR_1"/>
    <property type="match status" value="1"/>
</dbReference>
<dbReference type="SUPFAM" id="SSF118116">
    <property type="entry name" value="DNA mismatch repair protein MutL"/>
    <property type="match status" value="1"/>
</dbReference>
<dbReference type="GO" id="GO:0016887">
    <property type="term" value="F:ATP hydrolysis activity"/>
    <property type="evidence" value="ECO:0007669"/>
    <property type="project" value="InterPro"/>
</dbReference>
<dbReference type="InterPro" id="IPR014762">
    <property type="entry name" value="DNA_mismatch_repair_CS"/>
</dbReference>
<evidence type="ECO:0000313" key="8">
    <source>
        <dbReference type="Proteomes" id="UP000016057"/>
    </source>
</evidence>
<feature type="domain" description="DNA mismatch repair protein S5" evidence="6">
    <location>
        <begin position="213"/>
        <end position="331"/>
    </location>
</feature>
<dbReference type="InterPro" id="IPR036890">
    <property type="entry name" value="HATPase_C_sf"/>
</dbReference>
<dbReference type="InterPro" id="IPR020568">
    <property type="entry name" value="Ribosomal_Su5_D2-typ_SF"/>
</dbReference>
<evidence type="ECO:0000256" key="2">
    <source>
        <dbReference type="ARBA" id="ARBA00022763"/>
    </source>
</evidence>
<evidence type="ECO:0000313" key="7">
    <source>
        <dbReference type="EMBL" id="EKU27026.1"/>
    </source>
</evidence>
<evidence type="ECO:0000256" key="4">
    <source>
        <dbReference type="HAMAP-Rule" id="MF_00149"/>
    </source>
</evidence>
<dbReference type="Gene3D" id="3.30.230.10">
    <property type="match status" value="1"/>
</dbReference>
<dbReference type="InterPro" id="IPR014721">
    <property type="entry name" value="Ribsml_uS5_D2-typ_fold_subgr"/>
</dbReference>
<dbReference type="CDD" id="cd00782">
    <property type="entry name" value="MutL_Trans"/>
    <property type="match status" value="1"/>
</dbReference>
<dbReference type="EMBL" id="AMYT01000021">
    <property type="protein sequence ID" value="EKU27026.1"/>
    <property type="molecule type" value="Genomic_DNA"/>
</dbReference>
<protein>
    <recommendedName>
        <fullName evidence="4">DNA mismatch repair protein MutL</fullName>
    </recommendedName>
</protein>
<dbReference type="GO" id="GO:0005524">
    <property type="term" value="F:ATP binding"/>
    <property type="evidence" value="ECO:0007669"/>
    <property type="project" value="InterPro"/>
</dbReference>